<proteinExistence type="predicted"/>
<organism evidence="2 3">
    <name type="scientific">Roseimicrobium gellanilyticum</name>
    <dbReference type="NCBI Taxonomy" id="748857"/>
    <lineage>
        <taxon>Bacteria</taxon>
        <taxon>Pseudomonadati</taxon>
        <taxon>Verrucomicrobiota</taxon>
        <taxon>Verrucomicrobiia</taxon>
        <taxon>Verrucomicrobiales</taxon>
        <taxon>Verrucomicrobiaceae</taxon>
        <taxon>Roseimicrobium</taxon>
    </lineage>
</organism>
<evidence type="ECO:0000313" key="3">
    <source>
        <dbReference type="Proteomes" id="UP000253426"/>
    </source>
</evidence>
<dbReference type="EMBL" id="QNRR01000015">
    <property type="protein sequence ID" value="RBP36952.1"/>
    <property type="molecule type" value="Genomic_DNA"/>
</dbReference>
<protein>
    <submittedName>
        <fullName evidence="2">Uncharacterized protein</fullName>
    </submittedName>
</protein>
<reference evidence="2 3" key="1">
    <citation type="submission" date="2018-06" db="EMBL/GenBank/DDBJ databases">
        <title>Genomic Encyclopedia of Type Strains, Phase IV (KMG-IV): sequencing the most valuable type-strain genomes for metagenomic binning, comparative biology and taxonomic classification.</title>
        <authorList>
            <person name="Goeker M."/>
        </authorList>
    </citation>
    <scope>NUCLEOTIDE SEQUENCE [LARGE SCALE GENOMIC DNA]</scope>
    <source>
        <strain evidence="2 3">DSM 25532</strain>
    </source>
</reference>
<dbReference type="AlphaFoldDB" id="A0A366H5N7"/>
<name>A0A366H5N7_9BACT</name>
<dbReference type="Proteomes" id="UP000253426">
    <property type="component" value="Unassembled WGS sequence"/>
</dbReference>
<feature type="compositionally biased region" description="Basic and acidic residues" evidence="1">
    <location>
        <begin position="164"/>
        <end position="174"/>
    </location>
</feature>
<comment type="caution">
    <text evidence="2">The sequence shown here is derived from an EMBL/GenBank/DDBJ whole genome shotgun (WGS) entry which is preliminary data.</text>
</comment>
<keyword evidence="3" id="KW-1185">Reference proteome</keyword>
<dbReference type="RefSeq" id="WP_113961727.1">
    <property type="nucleotide sequence ID" value="NZ_QNRR01000015.1"/>
</dbReference>
<evidence type="ECO:0000256" key="1">
    <source>
        <dbReference type="SAM" id="MobiDB-lite"/>
    </source>
</evidence>
<evidence type="ECO:0000313" key="2">
    <source>
        <dbReference type="EMBL" id="RBP36952.1"/>
    </source>
</evidence>
<feature type="region of interest" description="Disordered" evidence="1">
    <location>
        <begin position="164"/>
        <end position="183"/>
    </location>
</feature>
<gene>
    <name evidence="2" type="ORF">DES53_11593</name>
</gene>
<accession>A0A366H5N7</accession>
<sequence>MSYRLKVTLAVTFVILLGAYCGNLYLQWPPANPLRFVLVLNRTPDHGYSKNLSTMKVDVLNTCHVPVRVPYVMLHPAGSARRLATMEPRSFYALSGSALDADGLLRPQARGHFLFYVNTSDLPADLSTLRVDYYYMGRAEMQFKRFCSALRNILPAPMQGWVPDPEHERGRASLEVEMQAESP</sequence>